<keyword evidence="6 8" id="KW-0472">Membrane</keyword>
<dbReference type="InterPro" id="IPR023271">
    <property type="entry name" value="Aquaporin-like"/>
</dbReference>
<evidence type="ECO:0000256" key="8">
    <source>
        <dbReference type="SAM" id="Phobius"/>
    </source>
</evidence>
<proteinExistence type="inferred from homology"/>
<evidence type="ECO:0000313" key="9">
    <source>
        <dbReference type="EMBL" id="EDO28361.1"/>
    </source>
</evidence>
<comment type="subcellular location">
    <subcellularLocation>
        <location evidence="1">Membrane</location>
        <topology evidence="1">Multi-pass membrane protein</topology>
    </subcellularLocation>
</comment>
<evidence type="ECO:0000256" key="7">
    <source>
        <dbReference type="RuleBase" id="RU000477"/>
    </source>
</evidence>
<dbReference type="PhylomeDB" id="A7T6P4"/>
<dbReference type="AlphaFoldDB" id="A7T6P4"/>
<dbReference type="PANTHER" id="PTHR45724">
    <property type="entry name" value="AQUAPORIN NIP2-1"/>
    <property type="match status" value="1"/>
</dbReference>
<name>A7T6P4_NEMVE</name>
<dbReference type="PROSITE" id="PS00221">
    <property type="entry name" value="MIP"/>
    <property type="match status" value="1"/>
</dbReference>
<dbReference type="Proteomes" id="UP000001593">
    <property type="component" value="Unassembled WGS sequence"/>
</dbReference>
<dbReference type="InterPro" id="IPR034294">
    <property type="entry name" value="Aquaporin_transptr"/>
</dbReference>
<keyword evidence="5 8" id="KW-1133">Transmembrane helix</keyword>
<organism evidence="9 10">
    <name type="scientific">Nematostella vectensis</name>
    <name type="common">Starlet sea anemone</name>
    <dbReference type="NCBI Taxonomy" id="45351"/>
    <lineage>
        <taxon>Eukaryota</taxon>
        <taxon>Metazoa</taxon>
        <taxon>Cnidaria</taxon>
        <taxon>Anthozoa</taxon>
        <taxon>Hexacorallia</taxon>
        <taxon>Actiniaria</taxon>
        <taxon>Edwardsiidae</taxon>
        <taxon>Nematostella</taxon>
    </lineage>
</organism>
<dbReference type="PANTHER" id="PTHR45724:SF27">
    <property type="entry name" value="AQUAPORIN NIP2-1-RELATED"/>
    <property type="match status" value="1"/>
</dbReference>
<dbReference type="PRINTS" id="PR00783">
    <property type="entry name" value="MINTRINSICP"/>
</dbReference>
<accession>A7T6P4</accession>
<feature type="transmembrane region" description="Helical" evidence="8">
    <location>
        <begin position="185"/>
        <end position="206"/>
    </location>
</feature>
<evidence type="ECO:0000256" key="4">
    <source>
        <dbReference type="ARBA" id="ARBA00022692"/>
    </source>
</evidence>
<dbReference type="InParanoid" id="A7T6P4"/>
<dbReference type="GO" id="GO:0015267">
    <property type="term" value="F:channel activity"/>
    <property type="evidence" value="ECO:0007669"/>
    <property type="project" value="InterPro"/>
</dbReference>
<sequence>MKKYVAEFIGTFALVFCGTGAIIVNEQSNGSLGLIGIALTFGIIISAMIYVFGNISGTHINPSVTIALVIGKLTLKRDALFYILAQILGAILASSLLKFMFTENLSLGATIPSGELLQSFILEFVLTFFLMLTILGITSKKEFTNIVGLIIGIVVTGIILFAGPISGGSFNPARSLAPALISGNFTALWIYIAAPTLGAIVAMLIWNSFNKNGIKPVDNNV</sequence>
<evidence type="ECO:0000256" key="5">
    <source>
        <dbReference type="ARBA" id="ARBA00022989"/>
    </source>
</evidence>
<feature type="transmembrane region" description="Helical" evidence="8">
    <location>
        <begin position="79"/>
        <end position="100"/>
    </location>
</feature>
<evidence type="ECO:0000256" key="2">
    <source>
        <dbReference type="ARBA" id="ARBA00006175"/>
    </source>
</evidence>
<keyword evidence="4 7" id="KW-0812">Transmembrane</keyword>
<dbReference type="InterPro" id="IPR000425">
    <property type="entry name" value="MIP"/>
</dbReference>
<feature type="transmembrane region" description="Helical" evidence="8">
    <location>
        <begin position="120"/>
        <end position="139"/>
    </location>
</feature>
<dbReference type="STRING" id="45351.A7T6P4"/>
<dbReference type="EMBL" id="DS471655">
    <property type="protein sequence ID" value="EDO28361.1"/>
    <property type="molecule type" value="Genomic_DNA"/>
</dbReference>
<dbReference type="KEGG" id="nve:5498788"/>
<dbReference type="Pfam" id="PF00230">
    <property type="entry name" value="MIP"/>
    <property type="match status" value="1"/>
</dbReference>
<feature type="transmembrane region" description="Helical" evidence="8">
    <location>
        <begin position="5"/>
        <end position="24"/>
    </location>
</feature>
<evidence type="ECO:0000256" key="3">
    <source>
        <dbReference type="ARBA" id="ARBA00022448"/>
    </source>
</evidence>
<dbReference type="HOGENOM" id="CLU_020019_3_1_1"/>
<dbReference type="GO" id="GO:0016020">
    <property type="term" value="C:membrane"/>
    <property type="evidence" value="ECO:0007669"/>
    <property type="project" value="UniProtKB-SubCell"/>
</dbReference>
<evidence type="ECO:0000313" key="10">
    <source>
        <dbReference type="Proteomes" id="UP000001593"/>
    </source>
</evidence>
<evidence type="ECO:0000256" key="6">
    <source>
        <dbReference type="ARBA" id="ARBA00023136"/>
    </source>
</evidence>
<evidence type="ECO:0008006" key="11">
    <source>
        <dbReference type="Google" id="ProtNLM"/>
    </source>
</evidence>
<comment type="similarity">
    <text evidence="2 7">Belongs to the MIP/aquaporin (TC 1.A.8) family.</text>
</comment>
<evidence type="ECO:0000256" key="1">
    <source>
        <dbReference type="ARBA" id="ARBA00004141"/>
    </source>
</evidence>
<reference evidence="9 10" key="1">
    <citation type="journal article" date="2007" name="Science">
        <title>Sea anemone genome reveals ancestral eumetazoan gene repertoire and genomic organization.</title>
        <authorList>
            <person name="Putnam N.H."/>
            <person name="Srivastava M."/>
            <person name="Hellsten U."/>
            <person name="Dirks B."/>
            <person name="Chapman J."/>
            <person name="Salamov A."/>
            <person name="Terry A."/>
            <person name="Shapiro H."/>
            <person name="Lindquist E."/>
            <person name="Kapitonov V.V."/>
            <person name="Jurka J."/>
            <person name="Genikhovich G."/>
            <person name="Grigoriev I.V."/>
            <person name="Lucas S.M."/>
            <person name="Steele R.E."/>
            <person name="Finnerty J.R."/>
            <person name="Technau U."/>
            <person name="Martindale M.Q."/>
            <person name="Rokhsar D.S."/>
        </authorList>
    </citation>
    <scope>NUCLEOTIDE SEQUENCE [LARGE SCALE GENOMIC DNA]</scope>
    <source>
        <strain evidence="10">CH2 X CH6</strain>
    </source>
</reference>
<dbReference type="SUPFAM" id="SSF81338">
    <property type="entry name" value="Aquaporin-like"/>
    <property type="match status" value="1"/>
</dbReference>
<feature type="transmembrane region" description="Helical" evidence="8">
    <location>
        <begin position="146"/>
        <end position="165"/>
    </location>
</feature>
<gene>
    <name evidence="9" type="ORF">NEMVEDRAFT_v1g148074</name>
</gene>
<keyword evidence="10" id="KW-1185">Reference proteome</keyword>
<dbReference type="Gene3D" id="1.20.1080.10">
    <property type="entry name" value="Glycerol uptake facilitator protein"/>
    <property type="match status" value="1"/>
</dbReference>
<dbReference type="OMA" id="IMEMVIT"/>
<dbReference type="eggNOG" id="KOG0223">
    <property type="taxonomic scope" value="Eukaryota"/>
</dbReference>
<keyword evidence="3 7" id="KW-0813">Transport</keyword>
<protein>
    <recommendedName>
        <fullName evidence="11">Aquaporin</fullName>
    </recommendedName>
</protein>
<feature type="transmembrane region" description="Helical" evidence="8">
    <location>
        <begin position="30"/>
        <end position="52"/>
    </location>
</feature>
<dbReference type="InterPro" id="IPR022357">
    <property type="entry name" value="MIP_CS"/>
</dbReference>